<name>A0A4R2RAX0_9FIRM</name>
<dbReference type="EMBL" id="SLXT01000037">
    <property type="protein sequence ID" value="TCP60452.1"/>
    <property type="molecule type" value="Genomic_DNA"/>
</dbReference>
<evidence type="ECO:0000313" key="2">
    <source>
        <dbReference type="Proteomes" id="UP000294813"/>
    </source>
</evidence>
<protein>
    <submittedName>
        <fullName evidence="1">Uncharacterized protein</fullName>
    </submittedName>
</protein>
<gene>
    <name evidence="1" type="ORF">EDD73_13712</name>
</gene>
<dbReference type="RefSeq" id="WP_243116935.1">
    <property type="nucleotide sequence ID" value="NZ_JAOQNU010000037.1"/>
</dbReference>
<dbReference type="Proteomes" id="UP000294813">
    <property type="component" value="Unassembled WGS sequence"/>
</dbReference>
<sequence length="183" mass="20665">MAQAMLYDFYRMDGRDIKEFARDIKQGVKTESEIISLYAEYWRRKTGETLTVKNNGCDNSGRLLMSGRVSLKADYLVKGKPVEVKFNNSMLSTFRFKAAQLEGYLKQGAAVLWVNGWQTEAPIFTVLKAKHLQAIKENSKPLPFIHWGGKMCYELSAADYTWALLKEGGESHGDLNSLPGSIE</sequence>
<proteinExistence type="predicted"/>
<reference evidence="1 2" key="1">
    <citation type="submission" date="2019-03" db="EMBL/GenBank/DDBJ databases">
        <title>Genomic Encyclopedia of Type Strains, Phase IV (KMG-IV): sequencing the most valuable type-strain genomes for metagenomic binning, comparative biology and taxonomic classification.</title>
        <authorList>
            <person name="Goeker M."/>
        </authorList>
    </citation>
    <scope>NUCLEOTIDE SEQUENCE [LARGE SCALE GENOMIC DNA]</scope>
    <source>
        <strain evidence="1 2">DSM 11170</strain>
    </source>
</reference>
<keyword evidence="2" id="KW-1185">Reference proteome</keyword>
<accession>A0A4R2RAX0</accession>
<comment type="caution">
    <text evidence="1">The sequence shown here is derived from an EMBL/GenBank/DDBJ whole genome shotgun (WGS) entry which is preliminary data.</text>
</comment>
<organism evidence="1 2">
    <name type="scientific">Heliophilum fasciatum</name>
    <dbReference type="NCBI Taxonomy" id="35700"/>
    <lineage>
        <taxon>Bacteria</taxon>
        <taxon>Bacillati</taxon>
        <taxon>Bacillota</taxon>
        <taxon>Clostridia</taxon>
        <taxon>Eubacteriales</taxon>
        <taxon>Heliobacteriaceae</taxon>
        <taxon>Heliophilum</taxon>
    </lineage>
</organism>
<dbReference type="AlphaFoldDB" id="A0A4R2RAX0"/>
<evidence type="ECO:0000313" key="1">
    <source>
        <dbReference type="EMBL" id="TCP60452.1"/>
    </source>
</evidence>